<evidence type="ECO:0000313" key="3">
    <source>
        <dbReference type="Proteomes" id="UP001079430"/>
    </source>
</evidence>
<name>A0ABT4KDN3_9HYPH</name>
<protein>
    <submittedName>
        <fullName evidence="2">Uncharacterized protein</fullName>
    </submittedName>
</protein>
<organism evidence="2 3">
    <name type="scientific">Sinorhizobium psoraleae</name>
    <dbReference type="NCBI Taxonomy" id="520838"/>
    <lineage>
        <taxon>Bacteria</taxon>
        <taxon>Pseudomonadati</taxon>
        <taxon>Pseudomonadota</taxon>
        <taxon>Alphaproteobacteria</taxon>
        <taxon>Hyphomicrobiales</taxon>
        <taxon>Rhizobiaceae</taxon>
        <taxon>Sinorhizobium/Ensifer group</taxon>
        <taxon>Sinorhizobium</taxon>
    </lineage>
</organism>
<accession>A0ABT4KDN3</accession>
<keyword evidence="1" id="KW-0812">Transmembrane</keyword>
<reference evidence="2" key="1">
    <citation type="submission" date="2022-10" db="EMBL/GenBank/DDBJ databases">
        <title>Whole genome sequencing of three plant growth promoting bacteria isolated from Vachellia tortilis subsp. raddiana in Morocco.</title>
        <authorList>
            <person name="Hnini M."/>
            <person name="Zouagui R."/>
            <person name="Zouagui H."/>
            <person name="Chemao Elfihri M.-W."/>
            <person name="Ibrahimi A."/>
            <person name="Sbabou L."/>
            <person name="Aurag J."/>
        </authorList>
    </citation>
    <scope>NUCLEOTIDE SEQUENCE</scope>
    <source>
        <strain evidence="2">LMR678</strain>
    </source>
</reference>
<comment type="caution">
    <text evidence="2">The sequence shown here is derived from an EMBL/GenBank/DDBJ whole genome shotgun (WGS) entry which is preliminary data.</text>
</comment>
<keyword evidence="1" id="KW-1133">Transmembrane helix</keyword>
<evidence type="ECO:0000313" key="2">
    <source>
        <dbReference type="EMBL" id="MCZ4089097.1"/>
    </source>
</evidence>
<keyword evidence="3" id="KW-1185">Reference proteome</keyword>
<sequence length="56" mass="6240">MLQSLNLYLIIGLIVALVATSGGFLLYRRITLAEIATLQQQAATYRLAADEQKKHH</sequence>
<dbReference type="RefSeq" id="WP_269275443.1">
    <property type="nucleotide sequence ID" value="NZ_JAPVOI010000003.1"/>
</dbReference>
<feature type="transmembrane region" description="Helical" evidence="1">
    <location>
        <begin position="6"/>
        <end position="27"/>
    </location>
</feature>
<proteinExistence type="predicted"/>
<dbReference type="Proteomes" id="UP001079430">
    <property type="component" value="Unassembled WGS sequence"/>
</dbReference>
<evidence type="ECO:0000256" key="1">
    <source>
        <dbReference type="SAM" id="Phobius"/>
    </source>
</evidence>
<gene>
    <name evidence="2" type="ORF">O3W52_03170</name>
</gene>
<dbReference type="EMBL" id="JAPVOI010000003">
    <property type="protein sequence ID" value="MCZ4089097.1"/>
    <property type="molecule type" value="Genomic_DNA"/>
</dbReference>
<keyword evidence="1" id="KW-0472">Membrane</keyword>